<organism evidence="1 2">
    <name type="scientific">Lysinibacillus alkalisoli</name>
    <dbReference type="NCBI Taxonomy" id="1911548"/>
    <lineage>
        <taxon>Bacteria</taxon>
        <taxon>Bacillati</taxon>
        <taxon>Bacillota</taxon>
        <taxon>Bacilli</taxon>
        <taxon>Bacillales</taxon>
        <taxon>Bacillaceae</taxon>
        <taxon>Lysinibacillus</taxon>
    </lineage>
</organism>
<dbReference type="NCBIfam" id="TIGR01655">
    <property type="entry name" value="yxeA_fam"/>
    <property type="match status" value="1"/>
</dbReference>
<evidence type="ECO:0000313" key="1">
    <source>
        <dbReference type="EMBL" id="GGG10634.1"/>
    </source>
</evidence>
<dbReference type="InterPro" id="IPR006542">
    <property type="entry name" value="DUF1093"/>
</dbReference>
<keyword evidence="2" id="KW-1185">Reference proteome</keyword>
<dbReference type="Proteomes" id="UP000616608">
    <property type="component" value="Unassembled WGS sequence"/>
</dbReference>
<reference evidence="1" key="2">
    <citation type="submission" date="2020-09" db="EMBL/GenBank/DDBJ databases">
        <authorList>
            <person name="Sun Q."/>
            <person name="Zhou Y."/>
        </authorList>
    </citation>
    <scope>NUCLEOTIDE SEQUENCE</scope>
    <source>
        <strain evidence="1">CGMCC 1.15760</strain>
    </source>
</reference>
<dbReference type="PANTHER" id="PTHR36433">
    <property type="entry name" value="HYPOTHETICAL CYTOSOLIC PROTEIN"/>
    <property type="match status" value="1"/>
</dbReference>
<reference evidence="1" key="1">
    <citation type="journal article" date="2014" name="Int. J. Syst. Evol. Microbiol.">
        <title>Complete genome sequence of Corynebacterium casei LMG S-19264T (=DSM 44701T), isolated from a smear-ripened cheese.</title>
        <authorList>
            <consortium name="US DOE Joint Genome Institute (JGI-PGF)"/>
            <person name="Walter F."/>
            <person name="Albersmeier A."/>
            <person name="Kalinowski J."/>
            <person name="Ruckert C."/>
        </authorList>
    </citation>
    <scope>NUCLEOTIDE SEQUENCE</scope>
    <source>
        <strain evidence="1">CGMCC 1.15760</strain>
    </source>
</reference>
<protein>
    <recommendedName>
        <fullName evidence="3">YxeA family protein</fullName>
    </recommendedName>
</protein>
<dbReference type="RefSeq" id="WP_188613070.1">
    <property type="nucleotide sequence ID" value="NZ_BMJT01000001.1"/>
</dbReference>
<proteinExistence type="predicted"/>
<gene>
    <name evidence="1" type="ORF">GCM10007425_01180</name>
</gene>
<dbReference type="PANTHER" id="PTHR36433:SF2">
    <property type="entry name" value="YXEA FAMILY PROTEIN"/>
    <property type="match status" value="1"/>
</dbReference>
<dbReference type="Gene3D" id="2.40.50.480">
    <property type="match status" value="1"/>
</dbReference>
<evidence type="ECO:0000313" key="2">
    <source>
        <dbReference type="Proteomes" id="UP000616608"/>
    </source>
</evidence>
<comment type="caution">
    <text evidence="1">The sequence shown here is derived from an EMBL/GenBank/DDBJ whole genome shotgun (WGS) entry which is preliminary data.</text>
</comment>
<name>A0A917D6G4_9BACI</name>
<dbReference type="EMBL" id="BMJT01000001">
    <property type="protein sequence ID" value="GGG10634.1"/>
    <property type="molecule type" value="Genomic_DNA"/>
</dbReference>
<sequence length="119" mass="13754">MKKMMIALVILLVVVVGGLATLRFVNFNHLGAEQYYVKITADGAIEKETLDNGKVYETYWYKAYKAYNEEGKEISVDFSAQKNLRHDAYLRVYYKESKGITSYEEVQENEVPKKALEQL</sequence>
<evidence type="ECO:0008006" key="3">
    <source>
        <dbReference type="Google" id="ProtNLM"/>
    </source>
</evidence>
<accession>A0A917D6G4</accession>
<dbReference type="AlphaFoldDB" id="A0A917D6G4"/>
<dbReference type="SUPFAM" id="SSF159121">
    <property type="entry name" value="BC4932-like"/>
    <property type="match status" value="1"/>
</dbReference>
<dbReference type="Pfam" id="PF06486">
    <property type="entry name" value="DUF1093"/>
    <property type="match status" value="1"/>
</dbReference>
<dbReference type="InterPro" id="IPR036166">
    <property type="entry name" value="YxeA-like_sf"/>
</dbReference>